<dbReference type="RefSeq" id="WP_185694439.1">
    <property type="nucleotide sequence ID" value="NZ_JACHVA010000133.1"/>
</dbReference>
<comment type="caution">
    <text evidence="3">The sequence shown here is derived from an EMBL/GenBank/DDBJ whole genome shotgun (WGS) entry which is preliminary data.</text>
</comment>
<dbReference type="Proteomes" id="UP000525652">
    <property type="component" value="Unassembled WGS sequence"/>
</dbReference>
<gene>
    <name evidence="3" type="ORF">H5P30_18745</name>
</gene>
<dbReference type="InterPro" id="IPR038917">
    <property type="entry name" value="Malonyl_CoA_deC"/>
</dbReference>
<evidence type="ECO:0000313" key="4">
    <source>
        <dbReference type="Proteomes" id="UP000525652"/>
    </source>
</evidence>
<name>A0A7X1B1G7_9BACT</name>
<feature type="domain" description="Malonyl-CoA decarboxylase C-terminal" evidence="1">
    <location>
        <begin position="180"/>
        <end position="435"/>
    </location>
</feature>
<dbReference type="InterPro" id="IPR038351">
    <property type="entry name" value="MCD_N_sf"/>
</dbReference>
<dbReference type="PANTHER" id="PTHR28641">
    <property type="match status" value="1"/>
</dbReference>
<organism evidence="3 4">
    <name type="scientific">Puniceicoccus vermicola</name>
    <dbReference type="NCBI Taxonomy" id="388746"/>
    <lineage>
        <taxon>Bacteria</taxon>
        <taxon>Pseudomonadati</taxon>
        <taxon>Verrucomicrobiota</taxon>
        <taxon>Opitutia</taxon>
        <taxon>Puniceicoccales</taxon>
        <taxon>Puniceicoccaceae</taxon>
        <taxon>Puniceicoccus</taxon>
    </lineage>
</organism>
<dbReference type="GO" id="GO:0006633">
    <property type="term" value="P:fatty acid biosynthetic process"/>
    <property type="evidence" value="ECO:0007669"/>
    <property type="project" value="InterPro"/>
</dbReference>
<accession>A0A7X1B1G7</accession>
<keyword evidence="4" id="KW-1185">Reference proteome</keyword>
<dbReference type="Gene3D" id="1.20.140.90">
    <property type="entry name" value="Malonyl-CoA decarboxylase, oligemerization domain"/>
    <property type="match status" value="1"/>
</dbReference>
<dbReference type="EMBL" id="JACHVA010000133">
    <property type="protein sequence ID" value="MBC2603822.1"/>
    <property type="molecule type" value="Genomic_DNA"/>
</dbReference>
<protein>
    <submittedName>
        <fullName evidence="3">Malonyl-CoA decarboxylase</fullName>
    </submittedName>
</protein>
<dbReference type="PANTHER" id="PTHR28641:SF1">
    <property type="entry name" value="MALONYL-COA DECARBOXYLASE, MITOCHONDRIAL"/>
    <property type="match status" value="1"/>
</dbReference>
<dbReference type="Gene3D" id="3.40.630.150">
    <property type="entry name" value="Malonyl-CoA decarboxylase, catalytic domain"/>
    <property type="match status" value="1"/>
</dbReference>
<dbReference type="AlphaFoldDB" id="A0A7X1B1G7"/>
<evidence type="ECO:0000259" key="2">
    <source>
        <dbReference type="Pfam" id="PF17408"/>
    </source>
</evidence>
<feature type="domain" description="Malonyl-CoA decarboxylase N-terminal" evidence="2">
    <location>
        <begin position="91"/>
        <end position="177"/>
    </location>
</feature>
<dbReference type="InterPro" id="IPR007956">
    <property type="entry name" value="Malonyl_CoA_deC_C"/>
</dbReference>
<evidence type="ECO:0000313" key="3">
    <source>
        <dbReference type="EMBL" id="MBC2603822.1"/>
    </source>
</evidence>
<dbReference type="InterPro" id="IPR035372">
    <property type="entry name" value="MCD_N"/>
</dbReference>
<dbReference type="InterPro" id="IPR042303">
    <property type="entry name" value="Malonyl_CoA_deC_C_sf"/>
</dbReference>
<dbReference type="Pfam" id="PF17408">
    <property type="entry name" value="MCD_N"/>
    <property type="match status" value="1"/>
</dbReference>
<dbReference type="GO" id="GO:0050080">
    <property type="term" value="F:malonyl-CoA decarboxylase activity"/>
    <property type="evidence" value="ECO:0007669"/>
    <property type="project" value="InterPro"/>
</dbReference>
<evidence type="ECO:0000259" key="1">
    <source>
        <dbReference type="Pfam" id="PF05292"/>
    </source>
</evidence>
<dbReference type="Pfam" id="PF05292">
    <property type="entry name" value="MCD"/>
    <property type="match status" value="1"/>
</dbReference>
<proteinExistence type="predicted"/>
<reference evidence="3 4" key="1">
    <citation type="submission" date="2020-07" db="EMBL/GenBank/DDBJ databases">
        <authorList>
            <person name="Feng X."/>
        </authorList>
    </citation>
    <scope>NUCLEOTIDE SEQUENCE [LARGE SCALE GENOMIC DNA]</scope>
    <source>
        <strain evidence="3 4">JCM14086</strain>
    </source>
</reference>
<sequence length="465" mass="52918">MNISSKADETGARGWSRIPSVFGIQKRTPAEKEQQSRERHLRSIREVITACIEERGGRVAASLSAAKLAQQYQKWDDAEKDIFYHLLLHEFDCDGKKIREAAQSLCETPEEQVPEKASSLRSQLTPPRVELFRQWTMMPAGVKFLVDLRADLLPAKKENPDLKRLDNDLKEILKSLFNVGILKLQPMGWNSPAALLEKLIRYEAVHEIQSWDDLRNRLDNDRRCFGFFHPNMAEEPLIFVEVALCRGIAESVHTLLDTEAKVLDPDSADTAVFFSISNTQKGLAGIPFGSFLIKQVVDRLQHDLPNIKRFITLSPIPGFRNWLEGEEAPQFISQIDPKILAAAGIHDPEDVPAFFQNFDWGQADKADEAVQTLLRGLAFHYLTEAKRPGRETALDPVAHFHISNGARIEQLNWAANVSDRGLRESFGLMVNYRYKLERIEKHHEDYASKGLIHTSRQLKPLRLKS</sequence>